<evidence type="ECO:0000259" key="10">
    <source>
        <dbReference type="PROSITE" id="PS00036"/>
    </source>
</evidence>
<feature type="region of interest" description="Disordered" evidence="9">
    <location>
        <begin position="158"/>
        <end position="267"/>
    </location>
</feature>
<dbReference type="SUPFAM" id="SSF57959">
    <property type="entry name" value="Leucine zipper domain"/>
    <property type="match status" value="1"/>
</dbReference>
<dbReference type="GO" id="GO:0001228">
    <property type="term" value="F:DNA-binding transcription activator activity, RNA polymerase II-specific"/>
    <property type="evidence" value="ECO:0007669"/>
    <property type="project" value="TreeGrafter"/>
</dbReference>
<evidence type="ECO:0000313" key="11">
    <source>
        <dbReference type="EMBL" id="EME41669.1"/>
    </source>
</evidence>
<dbReference type="OrthoDB" id="2593073at2759"/>
<evidence type="ECO:0000256" key="2">
    <source>
        <dbReference type="ARBA" id="ARBA00004123"/>
    </source>
</evidence>
<protein>
    <recommendedName>
        <fullName evidence="8">Putative transcription factor kapC</fullName>
    </recommendedName>
</protein>
<evidence type="ECO:0000256" key="4">
    <source>
        <dbReference type="ARBA" id="ARBA00023015"/>
    </source>
</evidence>
<dbReference type="Gene3D" id="1.20.5.170">
    <property type="match status" value="1"/>
</dbReference>
<reference evidence="11 12" key="2">
    <citation type="journal article" date="2012" name="PLoS Pathog.">
        <title>Diverse lifestyles and strategies of plant pathogenesis encoded in the genomes of eighteen Dothideomycetes fungi.</title>
        <authorList>
            <person name="Ohm R.A."/>
            <person name="Feau N."/>
            <person name="Henrissat B."/>
            <person name="Schoch C.L."/>
            <person name="Horwitz B.A."/>
            <person name="Barry K.W."/>
            <person name="Condon B.J."/>
            <person name="Copeland A.C."/>
            <person name="Dhillon B."/>
            <person name="Glaser F."/>
            <person name="Hesse C.N."/>
            <person name="Kosti I."/>
            <person name="LaButti K."/>
            <person name="Lindquist E.A."/>
            <person name="Lucas S."/>
            <person name="Salamov A.A."/>
            <person name="Bradshaw R.E."/>
            <person name="Ciuffetti L."/>
            <person name="Hamelin R.C."/>
            <person name="Kema G.H.J."/>
            <person name="Lawrence C."/>
            <person name="Scott J.A."/>
            <person name="Spatafora J.W."/>
            <person name="Turgeon B.G."/>
            <person name="de Wit P.J.G.M."/>
            <person name="Zhong S."/>
            <person name="Goodwin S.B."/>
            <person name="Grigoriev I.V."/>
        </authorList>
    </citation>
    <scope>NUCLEOTIDE SEQUENCE [LARGE SCALE GENOMIC DNA]</scope>
    <source>
        <strain evidence="12">NZE10 / CBS 128990</strain>
    </source>
</reference>
<sequence>MQHARAQQADVEMSLREQLMNEASGSAPPPYPPAPVARSGHVDHPYPQSDSQSPHDHHLDPSVTGQQVAYAMSGDGNQDDGLSPEARKGKRELSTSKRAAQNRAAQRAFRQRKEGYIKKLEEQVKDYQNMEQNYKALQNENYQLREYILNLQSRLLENQSDFPPAPSHINLSSGPPPAGSQAVEPSYAAEQQMRRDMDVRPPPPAPVVAREDPSQRDGLSQLQAAAASAQHEQESRPQQSPYGLGNDYQQRRPDSAATAIHDTNPAS</sequence>
<keyword evidence="5" id="KW-0238">DNA-binding</keyword>
<gene>
    <name evidence="11" type="ORF">DOTSEDRAFT_73911</name>
</gene>
<dbReference type="GO" id="GO:0090575">
    <property type="term" value="C:RNA polymerase II transcription regulator complex"/>
    <property type="evidence" value="ECO:0007669"/>
    <property type="project" value="TreeGrafter"/>
</dbReference>
<evidence type="ECO:0000256" key="9">
    <source>
        <dbReference type="SAM" id="MobiDB-lite"/>
    </source>
</evidence>
<accession>N1PHS9</accession>
<evidence type="ECO:0000313" key="12">
    <source>
        <dbReference type="Proteomes" id="UP000016933"/>
    </source>
</evidence>
<comment type="subcellular location">
    <subcellularLocation>
        <location evidence="2">Nucleus</location>
    </subcellularLocation>
</comment>
<evidence type="ECO:0000256" key="3">
    <source>
        <dbReference type="ARBA" id="ARBA00007163"/>
    </source>
</evidence>
<dbReference type="OMA" id="NRPHAEQ"/>
<dbReference type="InterPro" id="IPR046347">
    <property type="entry name" value="bZIP_sf"/>
</dbReference>
<feature type="region of interest" description="Disordered" evidence="9">
    <location>
        <begin position="1"/>
        <end position="112"/>
    </location>
</feature>
<dbReference type="eggNOG" id="ENOG502SC5V">
    <property type="taxonomic scope" value="Eukaryota"/>
</dbReference>
<name>N1PHS9_DOTSN</name>
<dbReference type="PROSITE" id="PS00036">
    <property type="entry name" value="BZIP_BASIC"/>
    <property type="match status" value="1"/>
</dbReference>
<dbReference type="EMBL" id="KB446542">
    <property type="protein sequence ID" value="EME41669.1"/>
    <property type="molecule type" value="Genomic_DNA"/>
</dbReference>
<comment type="similarity">
    <text evidence="3">Belongs to the bZIP family.</text>
</comment>
<evidence type="ECO:0000256" key="1">
    <source>
        <dbReference type="ARBA" id="ARBA00004049"/>
    </source>
</evidence>
<proteinExistence type="inferred from homology"/>
<dbReference type="AlphaFoldDB" id="N1PHS9"/>
<dbReference type="PANTHER" id="PTHR40621">
    <property type="entry name" value="TRANSCRIPTION FACTOR KAPC-RELATED"/>
    <property type="match status" value="1"/>
</dbReference>
<dbReference type="HOGENOM" id="CLU_050914_0_1_1"/>
<evidence type="ECO:0000256" key="8">
    <source>
        <dbReference type="ARBA" id="ARBA00044067"/>
    </source>
</evidence>
<dbReference type="Pfam" id="PF00170">
    <property type="entry name" value="bZIP_1"/>
    <property type="match status" value="1"/>
</dbReference>
<feature type="compositionally biased region" description="Low complexity" evidence="9">
    <location>
        <begin position="219"/>
        <end position="230"/>
    </location>
</feature>
<keyword evidence="7" id="KW-0539">Nucleus</keyword>
<feature type="compositionally biased region" description="Low complexity" evidence="9">
    <location>
        <begin position="98"/>
        <end position="108"/>
    </location>
</feature>
<evidence type="ECO:0000256" key="6">
    <source>
        <dbReference type="ARBA" id="ARBA00023163"/>
    </source>
</evidence>
<evidence type="ECO:0000256" key="7">
    <source>
        <dbReference type="ARBA" id="ARBA00023242"/>
    </source>
</evidence>
<keyword evidence="6" id="KW-0804">Transcription</keyword>
<organism evidence="11 12">
    <name type="scientific">Dothistroma septosporum (strain NZE10 / CBS 128990)</name>
    <name type="common">Red band needle blight fungus</name>
    <name type="synonym">Mycosphaerella pini</name>
    <dbReference type="NCBI Taxonomy" id="675120"/>
    <lineage>
        <taxon>Eukaryota</taxon>
        <taxon>Fungi</taxon>
        <taxon>Dikarya</taxon>
        <taxon>Ascomycota</taxon>
        <taxon>Pezizomycotina</taxon>
        <taxon>Dothideomycetes</taxon>
        <taxon>Dothideomycetidae</taxon>
        <taxon>Mycosphaerellales</taxon>
        <taxon>Mycosphaerellaceae</taxon>
        <taxon>Dothistroma</taxon>
    </lineage>
</organism>
<comment type="function">
    <text evidence="1">Putative transcription factor.</text>
</comment>
<feature type="compositionally biased region" description="Basic and acidic residues" evidence="9">
    <location>
        <begin position="85"/>
        <end position="95"/>
    </location>
</feature>
<dbReference type="GO" id="GO:0000976">
    <property type="term" value="F:transcription cis-regulatory region binding"/>
    <property type="evidence" value="ECO:0007669"/>
    <property type="project" value="InterPro"/>
</dbReference>
<dbReference type="Proteomes" id="UP000016933">
    <property type="component" value="Unassembled WGS sequence"/>
</dbReference>
<dbReference type="STRING" id="675120.N1PHS9"/>
<reference evidence="12" key="1">
    <citation type="journal article" date="2012" name="PLoS Genet.">
        <title>The genomes of the fungal plant pathogens Cladosporium fulvum and Dothistroma septosporum reveal adaptation to different hosts and lifestyles but also signatures of common ancestry.</title>
        <authorList>
            <person name="de Wit P.J.G.M."/>
            <person name="van der Burgt A."/>
            <person name="Oekmen B."/>
            <person name="Stergiopoulos I."/>
            <person name="Abd-Elsalam K.A."/>
            <person name="Aerts A.L."/>
            <person name="Bahkali A.H."/>
            <person name="Beenen H.G."/>
            <person name="Chettri P."/>
            <person name="Cox M.P."/>
            <person name="Datema E."/>
            <person name="de Vries R.P."/>
            <person name="Dhillon B."/>
            <person name="Ganley A.R."/>
            <person name="Griffiths S.A."/>
            <person name="Guo Y."/>
            <person name="Hamelin R.C."/>
            <person name="Henrissat B."/>
            <person name="Kabir M.S."/>
            <person name="Jashni M.K."/>
            <person name="Kema G."/>
            <person name="Klaubauf S."/>
            <person name="Lapidus A."/>
            <person name="Levasseur A."/>
            <person name="Lindquist E."/>
            <person name="Mehrabi R."/>
            <person name="Ohm R.A."/>
            <person name="Owen T.J."/>
            <person name="Salamov A."/>
            <person name="Schwelm A."/>
            <person name="Schijlen E."/>
            <person name="Sun H."/>
            <person name="van den Burg H.A."/>
            <person name="van Ham R.C.H.J."/>
            <person name="Zhang S."/>
            <person name="Goodwin S.B."/>
            <person name="Grigoriev I.V."/>
            <person name="Collemare J."/>
            <person name="Bradshaw R.E."/>
        </authorList>
    </citation>
    <scope>NUCLEOTIDE SEQUENCE [LARGE SCALE GENOMIC DNA]</scope>
    <source>
        <strain evidence="12">NZE10 / CBS 128990</strain>
    </source>
</reference>
<dbReference type="SMART" id="SM00338">
    <property type="entry name" value="BRLZ"/>
    <property type="match status" value="1"/>
</dbReference>
<dbReference type="PANTHER" id="PTHR40621:SF11">
    <property type="entry name" value="TRANSCRIPTION FACTOR KAPC-RELATED"/>
    <property type="match status" value="1"/>
</dbReference>
<keyword evidence="12" id="KW-1185">Reference proteome</keyword>
<feature type="domain" description="BZIP" evidence="10">
    <location>
        <begin position="97"/>
        <end position="112"/>
    </location>
</feature>
<keyword evidence="4" id="KW-0805">Transcription regulation</keyword>
<dbReference type="InterPro" id="IPR004827">
    <property type="entry name" value="bZIP"/>
</dbReference>
<evidence type="ECO:0000256" key="5">
    <source>
        <dbReference type="ARBA" id="ARBA00023125"/>
    </source>
</evidence>
<dbReference type="InterPro" id="IPR050936">
    <property type="entry name" value="AP-1-like"/>
</dbReference>